<evidence type="ECO:0000256" key="1">
    <source>
        <dbReference type="ARBA" id="ARBA00006484"/>
    </source>
</evidence>
<dbReference type="PANTHER" id="PTHR24320">
    <property type="entry name" value="RETINOL DEHYDROGENASE"/>
    <property type="match status" value="1"/>
</dbReference>
<comment type="caution">
    <text evidence="4">The sequence shown here is derived from an EMBL/GenBank/DDBJ whole genome shotgun (WGS) entry which is preliminary data.</text>
</comment>
<dbReference type="eggNOG" id="KOG1208">
    <property type="taxonomic scope" value="Eukaryota"/>
</dbReference>
<name>A0A066WV29_COLSU</name>
<comment type="similarity">
    <text evidence="1">Belongs to the short-chain dehydrogenases/reductases (SDR) family.</text>
</comment>
<sequence length="315" mass="34156">MATALMMGGHNFQPDKDIPDLAGKVVLVTGGNSGLGLETVRQIAKHNPAHIYLAARSKEKGEAAIETLKKENPDAAPISHLPLDLASFESIKAAAKQFTAASDRLDLLINNAGIMHTPEGLTEDGYEIQFGTNHMGHALLTQLLLPTLKKTAAAVGENPDVRVVFLSSAAEGWAPKDTYQFDRLKTTMPETASRFRYGISKVANVHYAAALAERTPEIKVVCVHPGVVDTNLAEPLLSNTNAILGTLLWVGVKIVAVSTQKGALNQLWASFHPDVETGAFYFPVGVPGKGTKLSQDHKKREQLWKWTEDELRSHL</sequence>
<dbReference type="OrthoDB" id="191139at2759"/>
<proteinExistence type="inferred from homology"/>
<dbReference type="AlphaFoldDB" id="A0A066WV29"/>
<protein>
    <submittedName>
        <fullName evidence="4">Putative short chain dehydrogenase</fullName>
    </submittedName>
</protein>
<gene>
    <name evidence="4" type="ORF">CSUB01_07606</name>
</gene>
<keyword evidence="5" id="KW-1185">Reference proteome</keyword>
<keyword evidence="2" id="KW-0521">NADP</keyword>
<organism evidence="4 5">
    <name type="scientific">Colletotrichum sublineola</name>
    <name type="common">Sorghum anthracnose fungus</name>
    <dbReference type="NCBI Taxonomy" id="1173701"/>
    <lineage>
        <taxon>Eukaryota</taxon>
        <taxon>Fungi</taxon>
        <taxon>Dikarya</taxon>
        <taxon>Ascomycota</taxon>
        <taxon>Pezizomycotina</taxon>
        <taxon>Sordariomycetes</taxon>
        <taxon>Hypocreomycetidae</taxon>
        <taxon>Glomerellales</taxon>
        <taxon>Glomerellaceae</taxon>
        <taxon>Colletotrichum</taxon>
        <taxon>Colletotrichum graminicola species complex</taxon>
    </lineage>
</organism>
<dbReference type="SUPFAM" id="SSF51735">
    <property type="entry name" value="NAD(P)-binding Rossmann-fold domains"/>
    <property type="match status" value="1"/>
</dbReference>
<evidence type="ECO:0000256" key="3">
    <source>
        <dbReference type="ARBA" id="ARBA00023002"/>
    </source>
</evidence>
<keyword evidence="3" id="KW-0560">Oxidoreductase</keyword>
<dbReference type="EMBL" id="JMSE01001480">
    <property type="protein sequence ID" value="KDN60723.1"/>
    <property type="molecule type" value="Genomic_DNA"/>
</dbReference>
<evidence type="ECO:0000313" key="4">
    <source>
        <dbReference type="EMBL" id="KDN60723.1"/>
    </source>
</evidence>
<evidence type="ECO:0000313" key="5">
    <source>
        <dbReference type="Proteomes" id="UP000027238"/>
    </source>
</evidence>
<dbReference type="PANTHER" id="PTHR24320:SF282">
    <property type="entry name" value="WW DOMAIN-CONTAINING OXIDOREDUCTASE"/>
    <property type="match status" value="1"/>
</dbReference>
<dbReference type="OMA" id="KTTMPET"/>
<dbReference type="InterPro" id="IPR036291">
    <property type="entry name" value="NAD(P)-bd_dom_sf"/>
</dbReference>
<dbReference type="GO" id="GO:0016491">
    <property type="term" value="F:oxidoreductase activity"/>
    <property type="evidence" value="ECO:0007669"/>
    <property type="project" value="UniProtKB-KW"/>
</dbReference>
<dbReference type="Pfam" id="PF00106">
    <property type="entry name" value="adh_short"/>
    <property type="match status" value="1"/>
</dbReference>
<reference evidence="5" key="1">
    <citation type="journal article" date="2014" name="Genome Announc.">
        <title>Draft genome sequence of Colletotrichum sublineola, a destructive pathogen of cultivated sorghum.</title>
        <authorList>
            <person name="Baroncelli R."/>
            <person name="Sanz-Martin J.M."/>
            <person name="Rech G.E."/>
            <person name="Sukno S.A."/>
            <person name="Thon M.R."/>
        </authorList>
    </citation>
    <scope>NUCLEOTIDE SEQUENCE [LARGE SCALE GENOMIC DNA]</scope>
    <source>
        <strain evidence="5">TX430BB</strain>
    </source>
</reference>
<dbReference type="STRING" id="1173701.A0A066WV29"/>
<dbReference type="InterPro" id="IPR002347">
    <property type="entry name" value="SDR_fam"/>
</dbReference>
<evidence type="ECO:0000256" key="2">
    <source>
        <dbReference type="ARBA" id="ARBA00022857"/>
    </source>
</evidence>
<dbReference type="PRINTS" id="PR00081">
    <property type="entry name" value="GDHRDH"/>
</dbReference>
<dbReference type="HOGENOM" id="CLU_010194_44_6_1"/>
<dbReference type="Proteomes" id="UP000027238">
    <property type="component" value="Unassembled WGS sequence"/>
</dbReference>
<accession>A0A066WV29</accession>
<dbReference type="Gene3D" id="3.40.50.720">
    <property type="entry name" value="NAD(P)-binding Rossmann-like Domain"/>
    <property type="match status" value="1"/>
</dbReference>